<name>G4TLU7_SERID</name>
<dbReference type="HOGENOM" id="CLU_877480_0_0_1"/>
<comment type="caution">
    <text evidence="3">The sequence shown here is derived from an EMBL/GenBank/DDBJ whole genome shotgun (WGS) entry which is preliminary data.</text>
</comment>
<dbReference type="OrthoDB" id="2560085at2759"/>
<dbReference type="AlphaFoldDB" id="G4TLU7"/>
<feature type="compositionally biased region" description="Basic and acidic residues" evidence="1">
    <location>
        <begin position="286"/>
        <end position="301"/>
    </location>
</feature>
<dbReference type="Proteomes" id="UP000007148">
    <property type="component" value="Unassembled WGS sequence"/>
</dbReference>
<feature type="compositionally biased region" description="Polar residues" evidence="1">
    <location>
        <begin position="270"/>
        <end position="285"/>
    </location>
</feature>
<keyword evidence="4" id="KW-1185">Reference proteome</keyword>
<keyword evidence="2" id="KW-1133">Transmembrane helix</keyword>
<dbReference type="InParanoid" id="G4TLU7"/>
<sequence>MQFDSGNRMTGYTLGADIRPNITKGEGLSEGRLHSDGFLDLSTSDQRTRPISTSSSTFPALPSMSATLPLKNARLVSLALAWCFGVIGGSVGINSIVKRNQQVADLKRLVAPIRLWVDTFDLINSGIVLAVGCGVLSVVCSIWIGLILLDSRKRTTEGTHISRAPLSTRLLKFEWISLAFMDIWILACAIPVTYIGRTGNAHVRAFLANNELAPSVVAATQSRLGVKSDYWHNYSVKLQVIPPWFTLLFGVIAAAISFTAARKAHTISDRYNTGESPITGDSPTTADEKAVEHHDHAESGRPADSPIDAVTEKRETV</sequence>
<evidence type="ECO:0000256" key="1">
    <source>
        <dbReference type="SAM" id="MobiDB-lite"/>
    </source>
</evidence>
<keyword evidence="2" id="KW-0472">Membrane</keyword>
<evidence type="ECO:0000313" key="3">
    <source>
        <dbReference type="EMBL" id="CCA72290.1"/>
    </source>
</evidence>
<organism evidence="3 4">
    <name type="scientific">Serendipita indica (strain DSM 11827)</name>
    <name type="common">Root endophyte fungus</name>
    <name type="synonym">Piriformospora indica</name>
    <dbReference type="NCBI Taxonomy" id="1109443"/>
    <lineage>
        <taxon>Eukaryota</taxon>
        <taxon>Fungi</taxon>
        <taxon>Dikarya</taxon>
        <taxon>Basidiomycota</taxon>
        <taxon>Agaricomycotina</taxon>
        <taxon>Agaricomycetes</taxon>
        <taxon>Sebacinales</taxon>
        <taxon>Serendipitaceae</taxon>
        <taxon>Serendipita</taxon>
    </lineage>
</organism>
<dbReference type="EMBL" id="CAFZ01000157">
    <property type="protein sequence ID" value="CCA72290.1"/>
    <property type="molecule type" value="Genomic_DNA"/>
</dbReference>
<dbReference type="eggNOG" id="ENOG502SPWA">
    <property type="taxonomic scope" value="Eukaryota"/>
</dbReference>
<evidence type="ECO:0000256" key="2">
    <source>
        <dbReference type="SAM" id="Phobius"/>
    </source>
</evidence>
<feature type="transmembrane region" description="Helical" evidence="2">
    <location>
        <begin position="75"/>
        <end position="97"/>
    </location>
</feature>
<dbReference type="STRING" id="1109443.G4TLU7"/>
<feature type="transmembrane region" description="Helical" evidence="2">
    <location>
        <begin position="170"/>
        <end position="194"/>
    </location>
</feature>
<feature type="transmembrane region" description="Helical" evidence="2">
    <location>
        <begin position="241"/>
        <end position="261"/>
    </location>
</feature>
<reference evidence="3 4" key="1">
    <citation type="journal article" date="2011" name="PLoS Pathog.">
        <title>Endophytic Life Strategies Decoded by Genome and Transcriptome Analyses of the Mutualistic Root Symbiont Piriformospora indica.</title>
        <authorList>
            <person name="Zuccaro A."/>
            <person name="Lahrmann U."/>
            <person name="Guldener U."/>
            <person name="Langen G."/>
            <person name="Pfiffi S."/>
            <person name="Biedenkopf D."/>
            <person name="Wong P."/>
            <person name="Samans B."/>
            <person name="Grimm C."/>
            <person name="Basiewicz M."/>
            <person name="Murat C."/>
            <person name="Martin F."/>
            <person name="Kogel K.H."/>
        </authorList>
    </citation>
    <scope>NUCLEOTIDE SEQUENCE [LARGE SCALE GENOMIC DNA]</scope>
    <source>
        <strain evidence="3 4">DSM 11827</strain>
    </source>
</reference>
<protein>
    <submittedName>
        <fullName evidence="3">Uncharacterized protein</fullName>
    </submittedName>
</protein>
<proteinExistence type="predicted"/>
<accession>G4TLU7</accession>
<feature type="transmembrane region" description="Helical" evidence="2">
    <location>
        <begin position="127"/>
        <end position="149"/>
    </location>
</feature>
<keyword evidence="2" id="KW-0812">Transmembrane</keyword>
<gene>
    <name evidence="3" type="ORF">PIIN_06224</name>
</gene>
<evidence type="ECO:0000313" key="4">
    <source>
        <dbReference type="Proteomes" id="UP000007148"/>
    </source>
</evidence>
<feature type="region of interest" description="Disordered" evidence="1">
    <location>
        <begin position="270"/>
        <end position="317"/>
    </location>
</feature>